<accession>A0AA41U4T4</accession>
<proteinExistence type="predicted"/>
<keyword evidence="3" id="KW-1185">Reference proteome</keyword>
<organism evidence="2 3">
    <name type="scientific">Yinghuangia soli</name>
    <dbReference type="NCBI Taxonomy" id="2908204"/>
    <lineage>
        <taxon>Bacteria</taxon>
        <taxon>Bacillati</taxon>
        <taxon>Actinomycetota</taxon>
        <taxon>Actinomycetes</taxon>
        <taxon>Kitasatosporales</taxon>
        <taxon>Streptomycetaceae</taxon>
        <taxon>Yinghuangia</taxon>
    </lineage>
</organism>
<sequence length="631" mass="67375">MAHDPGTGSEPPTRTADSGDSAARLRTETADEARKFLVDSIVHLAGTPDRGPAWAEALLRDAGLWSTRAARALAAHLADYPDAFTAPRPDCPLALVRLARHLEHRGLGALVTQPACARCGRDDVALPRTTEDGRCCQWCLSQPYARPCARCGRRLPLAAGRHTGGPVCRGCHADAPRRCRVCGRAEAPRERTECDACRAPHNVREGPARPAAPPAGTCQGCDTMQDVYADGLCVRCLTRRCIRELLTSTGRDPRDPADPDPRDPADPDPRDPAAADPRDPAAPGVHPDLVPLAAALENAVQPHSVLTWLRRGASAALLASLAADPAPLTHERLDAFPNDHSTRCVREMLVATGTLPRRDEYLARSAQWLRAASRCWPRHHRDTLLAFADDALDRGAGRHTAERATRDRAAIRAAADLLAWLDAAGLDLADLDPAFMAAWSAGTTPGRRRAVPAFLRWTADTGRSKTVRVPQQAAADPVPRPARLAAATGRTAEDPGLPVDVRIIAGLAQACGLTAAQICRLTHDDFRHGPHGMSLAADGDEATVLPAPLAALIRGRIERAPRTSILAMPGVAPDYLLPGRPPSRPRNVASLQQLLRRHGISLHRTAAATPRGQAAAPPPPHHRTANDGGTP</sequence>
<reference evidence="2" key="1">
    <citation type="submission" date="2022-01" db="EMBL/GenBank/DDBJ databases">
        <title>Genome-Based Taxonomic Classification of the Phylum Actinobacteria.</title>
        <authorList>
            <person name="Gao Y."/>
        </authorList>
    </citation>
    <scope>NUCLEOTIDE SEQUENCE</scope>
    <source>
        <strain evidence="2">KLBMP 8922</strain>
    </source>
</reference>
<evidence type="ECO:0000313" key="3">
    <source>
        <dbReference type="Proteomes" id="UP001165378"/>
    </source>
</evidence>
<feature type="compositionally biased region" description="Low complexity" evidence="1">
    <location>
        <begin position="606"/>
        <end position="615"/>
    </location>
</feature>
<dbReference type="Proteomes" id="UP001165378">
    <property type="component" value="Unassembled WGS sequence"/>
</dbReference>
<dbReference type="RefSeq" id="WP_235058071.1">
    <property type="nucleotide sequence ID" value="NZ_JAKFHA010000047.1"/>
</dbReference>
<dbReference type="EMBL" id="JAKFHA010000047">
    <property type="protein sequence ID" value="MCF2533296.1"/>
    <property type="molecule type" value="Genomic_DNA"/>
</dbReference>
<feature type="region of interest" description="Disordered" evidence="1">
    <location>
        <begin position="606"/>
        <end position="631"/>
    </location>
</feature>
<evidence type="ECO:0000313" key="2">
    <source>
        <dbReference type="EMBL" id="MCF2533296.1"/>
    </source>
</evidence>
<name>A0AA41U4T4_9ACTN</name>
<protein>
    <submittedName>
        <fullName evidence="2">Uncharacterized protein</fullName>
    </submittedName>
</protein>
<feature type="region of interest" description="Disordered" evidence="1">
    <location>
        <begin position="1"/>
        <end position="25"/>
    </location>
</feature>
<evidence type="ECO:0000256" key="1">
    <source>
        <dbReference type="SAM" id="MobiDB-lite"/>
    </source>
</evidence>
<comment type="caution">
    <text evidence="2">The sequence shown here is derived from an EMBL/GenBank/DDBJ whole genome shotgun (WGS) entry which is preliminary data.</text>
</comment>
<feature type="compositionally biased region" description="Basic and acidic residues" evidence="1">
    <location>
        <begin position="251"/>
        <end position="279"/>
    </location>
</feature>
<gene>
    <name evidence="2" type="ORF">LZ495_39600</name>
</gene>
<feature type="region of interest" description="Disordered" evidence="1">
    <location>
        <begin position="248"/>
        <end position="287"/>
    </location>
</feature>
<dbReference type="AlphaFoldDB" id="A0AA41U4T4"/>